<sequence>MTTDLLTRAPAPTAKTTPKTVTHPRPQIRTLGELVLEAREIAAETGEVPSQRYLKTALNIGGARAKLVRDKLVAETEPVPEVPEPVPAEPGDEIALGALDAPTETSSRRSHKLATWPLVLLAIPAFVAVWSGWVGLGELAGFGVVHPLPGIADGFSINTAITLPISLEAYGAIALRAWLSMPRTHRAHRFSKWSALISLLLGALGQVAYHLLVSLGYEAAPWGITTAVATLPVAVLGMGAALAHMIKEERS</sequence>
<feature type="transmembrane region" description="Helical" evidence="2">
    <location>
        <begin position="113"/>
        <end position="135"/>
    </location>
</feature>
<name>A0ABT9QNR3_9ACTN</name>
<dbReference type="RefSeq" id="WP_307564632.1">
    <property type="nucleotide sequence ID" value="NZ_JAUSQU010000001.1"/>
</dbReference>
<dbReference type="Proteomes" id="UP001225356">
    <property type="component" value="Unassembled WGS sequence"/>
</dbReference>
<proteinExistence type="predicted"/>
<reference evidence="3 4" key="1">
    <citation type="submission" date="2023-07" db="EMBL/GenBank/DDBJ databases">
        <title>Sequencing the genomes of 1000 actinobacteria strains.</title>
        <authorList>
            <person name="Klenk H.-P."/>
        </authorList>
    </citation>
    <scope>NUCLEOTIDE SEQUENCE [LARGE SCALE GENOMIC DNA]</scope>
    <source>
        <strain evidence="3 4">DSM 46740</strain>
    </source>
</reference>
<comment type="caution">
    <text evidence="3">The sequence shown here is derived from an EMBL/GenBank/DDBJ whole genome shotgun (WGS) entry which is preliminary data.</text>
</comment>
<evidence type="ECO:0000313" key="4">
    <source>
        <dbReference type="Proteomes" id="UP001225356"/>
    </source>
</evidence>
<organism evidence="3 4">
    <name type="scientific">Streptosporangium lutulentum</name>
    <dbReference type="NCBI Taxonomy" id="1461250"/>
    <lineage>
        <taxon>Bacteria</taxon>
        <taxon>Bacillati</taxon>
        <taxon>Actinomycetota</taxon>
        <taxon>Actinomycetes</taxon>
        <taxon>Streptosporangiales</taxon>
        <taxon>Streptosporangiaceae</taxon>
        <taxon>Streptosporangium</taxon>
    </lineage>
</organism>
<feature type="transmembrane region" description="Helical" evidence="2">
    <location>
        <begin position="224"/>
        <end position="246"/>
    </location>
</feature>
<feature type="compositionally biased region" description="Low complexity" evidence="1">
    <location>
        <begin position="9"/>
        <end position="20"/>
    </location>
</feature>
<keyword evidence="2" id="KW-0812">Transmembrane</keyword>
<feature type="transmembrane region" description="Helical" evidence="2">
    <location>
        <begin position="155"/>
        <end position="178"/>
    </location>
</feature>
<evidence type="ECO:0000256" key="2">
    <source>
        <dbReference type="SAM" id="Phobius"/>
    </source>
</evidence>
<feature type="region of interest" description="Disordered" evidence="1">
    <location>
        <begin position="1"/>
        <end position="24"/>
    </location>
</feature>
<evidence type="ECO:0008006" key="5">
    <source>
        <dbReference type="Google" id="ProtNLM"/>
    </source>
</evidence>
<keyword evidence="4" id="KW-1185">Reference proteome</keyword>
<keyword evidence="2" id="KW-1133">Transmembrane helix</keyword>
<protein>
    <recommendedName>
        <fullName evidence="5">ABC transporter permease</fullName>
    </recommendedName>
</protein>
<feature type="transmembrane region" description="Helical" evidence="2">
    <location>
        <begin position="190"/>
        <end position="212"/>
    </location>
</feature>
<evidence type="ECO:0000256" key="1">
    <source>
        <dbReference type="SAM" id="MobiDB-lite"/>
    </source>
</evidence>
<accession>A0ABT9QNR3</accession>
<dbReference type="EMBL" id="JAUSQU010000001">
    <property type="protein sequence ID" value="MDP9847554.1"/>
    <property type="molecule type" value="Genomic_DNA"/>
</dbReference>
<gene>
    <name evidence="3" type="ORF">J2853_006765</name>
</gene>
<keyword evidence="2" id="KW-0472">Membrane</keyword>
<evidence type="ECO:0000313" key="3">
    <source>
        <dbReference type="EMBL" id="MDP9847554.1"/>
    </source>
</evidence>